<comment type="caution">
    <text evidence="1">The sequence shown here is derived from an EMBL/GenBank/DDBJ whole genome shotgun (WGS) entry which is preliminary data.</text>
</comment>
<name>A0A6V8N229_9BACT</name>
<proteinExistence type="predicted"/>
<sequence>MHQGQLRLEFAGAVVDMSSKMIKFYKPIKGSRGSTFGMGSTRYQAVNTWRVTWPTGATKVQSLHMILPGWL</sequence>
<dbReference type="Proteomes" id="UP000568888">
    <property type="component" value="Unassembled WGS sequence"/>
</dbReference>
<dbReference type="AlphaFoldDB" id="A0A6V8N229"/>
<dbReference type="EMBL" id="BLXY01000030">
    <property type="protein sequence ID" value="GFO66420.1"/>
    <property type="molecule type" value="Genomic_DNA"/>
</dbReference>
<protein>
    <submittedName>
        <fullName evidence="1">Uncharacterized protein</fullName>
    </submittedName>
</protein>
<evidence type="ECO:0000313" key="1">
    <source>
        <dbReference type="EMBL" id="GFO66420.1"/>
    </source>
</evidence>
<reference evidence="2" key="1">
    <citation type="submission" date="2020-06" db="EMBL/GenBank/DDBJ databases">
        <title>Draft genomic sequecing of Geomonas sp. Red736.</title>
        <authorList>
            <person name="Itoh H."/>
            <person name="Xu Z.X."/>
            <person name="Ushijima N."/>
            <person name="Masuda Y."/>
            <person name="Shiratori Y."/>
            <person name="Senoo K."/>
        </authorList>
    </citation>
    <scope>NUCLEOTIDE SEQUENCE [LARGE SCALE GENOMIC DNA]</scope>
    <source>
        <strain evidence="2">Red736</strain>
    </source>
</reference>
<evidence type="ECO:0000313" key="2">
    <source>
        <dbReference type="Proteomes" id="UP000568888"/>
    </source>
</evidence>
<accession>A0A6V8N229</accession>
<organism evidence="1 2">
    <name type="scientific">Geomonas paludis</name>
    <dbReference type="NCBI Taxonomy" id="2740185"/>
    <lineage>
        <taxon>Bacteria</taxon>
        <taxon>Pseudomonadati</taxon>
        <taxon>Thermodesulfobacteriota</taxon>
        <taxon>Desulfuromonadia</taxon>
        <taxon>Geobacterales</taxon>
        <taxon>Geobacteraceae</taxon>
        <taxon>Geomonas</taxon>
    </lineage>
</organism>
<gene>
    <name evidence="1" type="ORF">GMPD_43390</name>
</gene>